<evidence type="ECO:0000256" key="5">
    <source>
        <dbReference type="PROSITE-ProRule" id="PRU01248"/>
    </source>
</evidence>
<dbReference type="InterPro" id="IPR025166">
    <property type="entry name" value="Integrase_DNA_bind_dom"/>
</dbReference>
<evidence type="ECO:0000313" key="9">
    <source>
        <dbReference type="Proteomes" id="UP001266357"/>
    </source>
</evidence>
<keyword evidence="9" id="KW-1185">Reference proteome</keyword>
<evidence type="ECO:0000256" key="4">
    <source>
        <dbReference type="ARBA" id="ARBA00023172"/>
    </source>
</evidence>
<dbReference type="InterPro" id="IPR044068">
    <property type="entry name" value="CB"/>
</dbReference>
<dbReference type="Proteomes" id="UP001266357">
    <property type="component" value="Unassembled WGS sequence"/>
</dbReference>
<dbReference type="InterPro" id="IPR050808">
    <property type="entry name" value="Phage_Integrase"/>
</dbReference>
<keyword evidence="2" id="KW-0229">DNA integration</keyword>
<proteinExistence type="inferred from homology"/>
<feature type="domain" description="Tyr recombinase" evidence="6">
    <location>
        <begin position="226"/>
        <end position="412"/>
    </location>
</feature>
<dbReference type="InterPro" id="IPR002104">
    <property type="entry name" value="Integrase_catalytic"/>
</dbReference>
<comment type="similarity">
    <text evidence="1">Belongs to the 'phage' integrase family.</text>
</comment>
<dbReference type="PROSITE" id="PS51900">
    <property type="entry name" value="CB"/>
    <property type="match status" value="1"/>
</dbReference>
<dbReference type="RefSeq" id="WP_311575459.1">
    <property type="nucleotide sequence ID" value="NZ_JAVRIF010000001.1"/>
</dbReference>
<comment type="caution">
    <text evidence="8">The sequence shown here is derived from an EMBL/GenBank/DDBJ whole genome shotgun (WGS) entry which is preliminary data.</text>
</comment>
<feature type="domain" description="Core-binding (CB)" evidence="7">
    <location>
        <begin position="127"/>
        <end position="203"/>
    </location>
</feature>
<name>A0ABU2ZWI4_9GAMM</name>
<sequence>MMSLSTVTSNKVIHLNKANDKPIKLTNKIISNIVPRAKRFDIKDTLVTGLRVRVNPTGSKRFIAVGRVRATNQTRTLTIGDAELVSLDDARVSARTFLGELQQGVDVTKIKAERAASEETESKIKNIKLVDAMELYLSAKQLKPSTIKGYRYEIPMYCSDFINKPVNDISEEDICLWYLNGKDRPTAIDKAFRSLKAIMEYMVGTKVISFNPCAAVNMRKMRYKIKPRTRLIETHNLTKFIDAWIGLVGNNKVNAVQGDFVLWLLMTGLRLDEARTLKWSDIDSDNYLITVQDTKNGKPHALPFTPLMSDLLDRRMNDNPKSNPYIFPARIGKGLSEEKHIVDCRKTLDRICQDANIPTIRPHDLRRSFATILEELDISESNIKALMNHVDGTVTRKNYIQSANIEVKRSNLHKVACYIEEAATIESMHPEHRDQTAYFACDNAIRDSVYGTSDISLVVVKGKVTAKDRLNAMR</sequence>
<evidence type="ECO:0000313" key="8">
    <source>
        <dbReference type="EMBL" id="MDT0602025.1"/>
    </source>
</evidence>
<dbReference type="Gene3D" id="1.10.443.10">
    <property type="entry name" value="Intergrase catalytic core"/>
    <property type="match status" value="1"/>
</dbReference>
<dbReference type="PANTHER" id="PTHR30629">
    <property type="entry name" value="PROPHAGE INTEGRASE"/>
    <property type="match status" value="1"/>
</dbReference>
<organism evidence="8 9">
    <name type="scientific">Thalassotalea castellviae</name>
    <dbReference type="NCBI Taxonomy" id="3075612"/>
    <lineage>
        <taxon>Bacteria</taxon>
        <taxon>Pseudomonadati</taxon>
        <taxon>Pseudomonadota</taxon>
        <taxon>Gammaproteobacteria</taxon>
        <taxon>Alteromonadales</taxon>
        <taxon>Colwelliaceae</taxon>
        <taxon>Thalassotalea</taxon>
    </lineage>
</organism>
<evidence type="ECO:0000256" key="3">
    <source>
        <dbReference type="ARBA" id="ARBA00023125"/>
    </source>
</evidence>
<dbReference type="PROSITE" id="PS51898">
    <property type="entry name" value="TYR_RECOMBINASE"/>
    <property type="match status" value="1"/>
</dbReference>
<dbReference type="Gene3D" id="1.10.150.130">
    <property type="match status" value="1"/>
</dbReference>
<dbReference type="PANTHER" id="PTHR30629:SF2">
    <property type="entry name" value="PROPHAGE INTEGRASE INTS-RELATED"/>
    <property type="match status" value="1"/>
</dbReference>
<keyword evidence="3 5" id="KW-0238">DNA-binding</keyword>
<reference evidence="8 9" key="1">
    <citation type="submission" date="2023-09" db="EMBL/GenBank/DDBJ databases">
        <authorList>
            <person name="Rey-Velasco X."/>
        </authorList>
    </citation>
    <scope>NUCLEOTIDE SEQUENCE [LARGE SCALE GENOMIC DNA]</scope>
    <source>
        <strain evidence="8 9">W431</strain>
    </source>
</reference>
<dbReference type="InterPro" id="IPR010998">
    <property type="entry name" value="Integrase_recombinase_N"/>
</dbReference>
<dbReference type="EMBL" id="JAVRIF010000001">
    <property type="protein sequence ID" value="MDT0602025.1"/>
    <property type="molecule type" value="Genomic_DNA"/>
</dbReference>
<dbReference type="InterPro" id="IPR038488">
    <property type="entry name" value="Integrase_DNA-bd_sf"/>
</dbReference>
<protein>
    <submittedName>
        <fullName evidence="8">Tyrosine-type recombinase/integrase</fullName>
    </submittedName>
</protein>
<keyword evidence="4" id="KW-0233">DNA recombination</keyword>
<dbReference type="Gene3D" id="3.30.160.390">
    <property type="entry name" value="Integrase, DNA-binding domain"/>
    <property type="match status" value="1"/>
</dbReference>
<dbReference type="SUPFAM" id="SSF56349">
    <property type="entry name" value="DNA breaking-rejoining enzymes"/>
    <property type="match status" value="1"/>
</dbReference>
<dbReference type="Pfam" id="PF00589">
    <property type="entry name" value="Phage_integrase"/>
    <property type="match status" value="1"/>
</dbReference>
<dbReference type="InterPro" id="IPR011010">
    <property type="entry name" value="DNA_brk_join_enz"/>
</dbReference>
<evidence type="ECO:0000256" key="2">
    <source>
        <dbReference type="ARBA" id="ARBA00022908"/>
    </source>
</evidence>
<gene>
    <name evidence="8" type="ORF">RM573_00255</name>
</gene>
<evidence type="ECO:0000256" key="1">
    <source>
        <dbReference type="ARBA" id="ARBA00008857"/>
    </source>
</evidence>
<evidence type="ECO:0000259" key="7">
    <source>
        <dbReference type="PROSITE" id="PS51900"/>
    </source>
</evidence>
<dbReference type="Pfam" id="PF13356">
    <property type="entry name" value="Arm-DNA-bind_3"/>
    <property type="match status" value="1"/>
</dbReference>
<accession>A0ABU2ZWI4</accession>
<dbReference type="InterPro" id="IPR013762">
    <property type="entry name" value="Integrase-like_cat_sf"/>
</dbReference>
<evidence type="ECO:0000259" key="6">
    <source>
        <dbReference type="PROSITE" id="PS51898"/>
    </source>
</evidence>